<protein>
    <recommendedName>
        <fullName evidence="5">Tubulin delta chain</fullName>
    </recommendedName>
    <alternativeName>
        <fullName evidence="12">Delta-tubulin</fullName>
    </alternativeName>
</protein>
<keyword evidence="17" id="KW-1185">Reference proteome</keyword>
<dbReference type="GO" id="GO:0030030">
    <property type="term" value="P:cell projection organization"/>
    <property type="evidence" value="ECO:0007669"/>
    <property type="project" value="UniProtKB-KW"/>
</dbReference>
<evidence type="ECO:0000256" key="11">
    <source>
        <dbReference type="ARBA" id="ARBA00023273"/>
    </source>
</evidence>
<feature type="domain" description="Tubulin/FtsZ GTPase" evidence="15">
    <location>
        <begin position="39"/>
        <end position="239"/>
    </location>
</feature>
<evidence type="ECO:0000256" key="2">
    <source>
        <dbReference type="ARBA" id="ARBA00004123"/>
    </source>
</evidence>
<dbReference type="InterPro" id="IPR003008">
    <property type="entry name" value="Tubulin_FtsZ_GTPase"/>
</dbReference>
<evidence type="ECO:0000256" key="12">
    <source>
        <dbReference type="ARBA" id="ARBA00030594"/>
    </source>
</evidence>
<dbReference type="SUPFAM" id="SSF55307">
    <property type="entry name" value="Tubulin C-terminal domain-like"/>
    <property type="match status" value="1"/>
</dbReference>
<dbReference type="GO" id="GO:0005525">
    <property type="term" value="F:GTP binding"/>
    <property type="evidence" value="ECO:0007669"/>
    <property type="project" value="UniProtKB-UniRule"/>
</dbReference>
<comment type="caution">
    <text evidence="16">The sequence shown here is derived from an EMBL/GenBank/DDBJ whole genome shotgun (WGS) entry which is preliminary data.</text>
</comment>
<dbReference type="Proteomes" id="UP000051574">
    <property type="component" value="Unassembled WGS sequence"/>
</dbReference>
<dbReference type="SMART" id="SM00864">
    <property type="entry name" value="Tubulin"/>
    <property type="match status" value="1"/>
</dbReference>
<evidence type="ECO:0000256" key="14">
    <source>
        <dbReference type="RuleBase" id="RU000352"/>
    </source>
</evidence>
<dbReference type="PRINTS" id="PR01161">
    <property type="entry name" value="TUBULIN"/>
</dbReference>
<evidence type="ECO:0000256" key="7">
    <source>
        <dbReference type="ARBA" id="ARBA00022741"/>
    </source>
</evidence>
<evidence type="ECO:0000256" key="9">
    <source>
        <dbReference type="ARBA" id="ARBA00023134"/>
    </source>
</evidence>
<proteinExistence type="inferred from homology"/>
<evidence type="ECO:0000256" key="1">
    <source>
        <dbReference type="ARBA" id="ARBA00004114"/>
    </source>
</evidence>
<evidence type="ECO:0000256" key="13">
    <source>
        <dbReference type="ARBA" id="ARBA00046149"/>
    </source>
</evidence>
<evidence type="ECO:0000256" key="8">
    <source>
        <dbReference type="ARBA" id="ARBA00022794"/>
    </source>
</evidence>
<dbReference type="Pfam" id="PF00091">
    <property type="entry name" value="Tubulin"/>
    <property type="match status" value="1"/>
</dbReference>
<evidence type="ECO:0000259" key="15">
    <source>
        <dbReference type="SMART" id="SM00864"/>
    </source>
</evidence>
<dbReference type="Gene3D" id="3.40.50.1440">
    <property type="entry name" value="Tubulin/FtsZ, GTPase domain"/>
    <property type="match status" value="1"/>
</dbReference>
<dbReference type="AlphaFoldDB" id="A0A0T6BE13"/>
<dbReference type="GO" id="GO:0005929">
    <property type="term" value="C:cilium"/>
    <property type="evidence" value="ECO:0007669"/>
    <property type="project" value="UniProtKB-SubCell"/>
</dbReference>
<comment type="subcellular location">
    <subcellularLocation>
        <location evidence="3">Cell projection</location>
        <location evidence="3">Cilium</location>
    </subcellularLocation>
    <subcellularLocation>
        <location evidence="1">Cytoplasm</location>
        <location evidence="1">Cytoskeleton</location>
        <location evidence="1">Microtubule organizing center</location>
        <location evidence="1">Centrosome</location>
        <location evidence="1">Centriole</location>
    </subcellularLocation>
    <subcellularLocation>
        <location evidence="2">Nucleus</location>
    </subcellularLocation>
</comment>
<dbReference type="GO" id="GO:0005874">
    <property type="term" value="C:microtubule"/>
    <property type="evidence" value="ECO:0007669"/>
    <property type="project" value="UniProtKB-KW"/>
</dbReference>
<comment type="similarity">
    <text evidence="4 14">Belongs to the tubulin family.</text>
</comment>
<dbReference type="InterPro" id="IPR002967">
    <property type="entry name" value="Delta_tubulin"/>
</dbReference>
<dbReference type="EMBL" id="LJIG01001797">
    <property type="protein sequence ID" value="KRT85143.1"/>
    <property type="molecule type" value="Genomic_DNA"/>
</dbReference>
<evidence type="ECO:0000313" key="16">
    <source>
        <dbReference type="EMBL" id="KRT85143.1"/>
    </source>
</evidence>
<evidence type="ECO:0000256" key="3">
    <source>
        <dbReference type="ARBA" id="ARBA00004138"/>
    </source>
</evidence>
<dbReference type="PRINTS" id="PR01224">
    <property type="entry name" value="DELTATUBULIN"/>
</dbReference>
<accession>A0A0T6BE13</accession>
<evidence type="ECO:0000256" key="6">
    <source>
        <dbReference type="ARBA" id="ARBA00022701"/>
    </source>
</evidence>
<keyword evidence="7 14" id="KW-0547">Nucleotide-binding</keyword>
<dbReference type="InterPro" id="IPR036525">
    <property type="entry name" value="Tubulin/FtsZ_GTPase_sf"/>
</dbReference>
<keyword evidence="10" id="KW-0539">Nucleus</keyword>
<name>A0A0T6BE13_9SCAR</name>
<comment type="function">
    <text evidence="13">Acts as a positive regulator of hedgehog signaling and regulates ciliary function.</text>
</comment>
<sequence length="417" mass="47616">MSNITLQFGQCGNQVGQALYSSIYEDIKTKGESYSKNANNEYIQEATNLWFHTKKSGLEARSLLIDTEEKVTYHAKNKAYKFKNVISGSYGGSANNWAFGYSSRSQLVAQDVMEKLRREVEKCDFITCLLNILSSSGGTGSGVGSRIIEMIREEYSSKYITNIIILPFRKGDTVTQNYNTILTLSKLYDIADNTILFENDKLFDISKKLTFNSEVKLSNLNQVIALQLASITQPVKDVSFSQLISCVATHPSYNFIQVRSAPQLSAVHLNYESIPNWPVLTNQVFKSSKSDILLNTGLAKKIRYVGNVLITRGNINVNDMDLRRFREPSMYVSWVTEGEKIIQYGQQRQLLNYQKFISLLTNSNNICNTLDHIIKDAWDLFIHGAYVHHYKKYGVDDEYFLEAFQKMENILHDYKML</sequence>
<evidence type="ECO:0000256" key="10">
    <source>
        <dbReference type="ARBA" id="ARBA00023242"/>
    </source>
</evidence>
<dbReference type="InterPro" id="IPR017975">
    <property type="entry name" value="Tubulin_CS"/>
</dbReference>
<keyword evidence="6 14" id="KW-0493">Microtubule</keyword>
<dbReference type="PANTHER" id="PTHR11588">
    <property type="entry name" value="TUBULIN"/>
    <property type="match status" value="1"/>
</dbReference>
<dbReference type="PROSITE" id="PS00227">
    <property type="entry name" value="TUBULIN"/>
    <property type="match status" value="1"/>
</dbReference>
<keyword evidence="11" id="KW-0966">Cell projection</keyword>
<dbReference type="SUPFAM" id="SSF52490">
    <property type="entry name" value="Tubulin nucleotide-binding domain-like"/>
    <property type="match status" value="1"/>
</dbReference>
<reference evidence="16 17" key="1">
    <citation type="submission" date="2015-09" db="EMBL/GenBank/DDBJ databases">
        <title>Draft genome of the scarab beetle Oryctes borbonicus.</title>
        <authorList>
            <person name="Meyer J.M."/>
            <person name="Markov G.V."/>
            <person name="Baskaran P."/>
            <person name="Herrmann M."/>
            <person name="Sommer R.J."/>
            <person name="Roedelsperger C."/>
        </authorList>
    </citation>
    <scope>NUCLEOTIDE SEQUENCE [LARGE SCALE GENOMIC DNA]</scope>
    <source>
        <strain evidence="16">OB123</strain>
        <tissue evidence="16">Whole animal</tissue>
    </source>
</reference>
<dbReference type="GO" id="GO:0005200">
    <property type="term" value="F:structural constituent of cytoskeleton"/>
    <property type="evidence" value="ECO:0007669"/>
    <property type="project" value="InterPro"/>
</dbReference>
<evidence type="ECO:0000256" key="5">
    <source>
        <dbReference type="ARBA" id="ARBA00014184"/>
    </source>
</evidence>
<organism evidence="16 17">
    <name type="scientific">Oryctes borbonicus</name>
    <dbReference type="NCBI Taxonomy" id="1629725"/>
    <lineage>
        <taxon>Eukaryota</taxon>
        <taxon>Metazoa</taxon>
        <taxon>Ecdysozoa</taxon>
        <taxon>Arthropoda</taxon>
        <taxon>Hexapoda</taxon>
        <taxon>Insecta</taxon>
        <taxon>Pterygota</taxon>
        <taxon>Neoptera</taxon>
        <taxon>Endopterygota</taxon>
        <taxon>Coleoptera</taxon>
        <taxon>Polyphaga</taxon>
        <taxon>Scarabaeiformia</taxon>
        <taxon>Scarabaeidae</taxon>
        <taxon>Dynastinae</taxon>
        <taxon>Oryctes</taxon>
    </lineage>
</organism>
<evidence type="ECO:0000256" key="4">
    <source>
        <dbReference type="ARBA" id="ARBA00009636"/>
    </source>
</evidence>
<dbReference type="InterPro" id="IPR008280">
    <property type="entry name" value="Tub_FtsZ_C"/>
</dbReference>
<dbReference type="OrthoDB" id="10250004at2759"/>
<keyword evidence="9 14" id="KW-0342">GTP-binding</keyword>
<dbReference type="CDD" id="cd02189">
    <property type="entry name" value="delta_zeta_tubulin-like"/>
    <property type="match status" value="1"/>
</dbReference>
<gene>
    <name evidence="16" type="ORF">AMK59_1157</name>
</gene>
<evidence type="ECO:0000313" key="17">
    <source>
        <dbReference type="Proteomes" id="UP000051574"/>
    </source>
</evidence>
<dbReference type="InterPro" id="IPR000217">
    <property type="entry name" value="Tubulin"/>
</dbReference>
<dbReference type="GO" id="GO:0005814">
    <property type="term" value="C:centriole"/>
    <property type="evidence" value="ECO:0007669"/>
    <property type="project" value="UniProtKB-SubCell"/>
</dbReference>
<keyword evidence="8" id="KW-0970">Cilium biogenesis/degradation</keyword>
<dbReference type="GO" id="GO:0007017">
    <property type="term" value="P:microtubule-based process"/>
    <property type="evidence" value="ECO:0007669"/>
    <property type="project" value="InterPro"/>
</dbReference>
<dbReference type="GO" id="GO:0005634">
    <property type="term" value="C:nucleus"/>
    <property type="evidence" value="ECO:0007669"/>
    <property type="project" value="UniProtKB-SubCell"/>
</dbReference>